<gene>
    <name evidence="2" type="ORF">PAHAL_3G387600</name>
</gene>
<evidence type="ECO:0000313" key="2">
    <source>
        <dbReference type="EMBL" id="PVH62753.1"/>
    </source>
</evidence>
<evidence type="ECO:0000256" key="1">
    <source>
        <dbReference type="SAM" id="MobiDB-lite"/>
    </source>
</evidence>
<feature type="compositionally biased region" description="Low complexity" evidence="1">
    <location>
        <begin position="30"/>
        <end position="44"/>
    </location>
</feature>
<dbReference type="EMBL" id="CM008048">
    <property type="protein sequence ID" value="PVH62753.1"/>
    <property type="molecule type" value="Genomic_DNA"/>
</dbReference>
<dbReference type="AlphaFoldDB" id="A0A2T8KKN6"/>
<dbReference type="Proteomes" id="UP000243499">
    <property type="component" value="Chromosome 3"/>
</dbReference>
<dbReference type="Gramene" id="PVH62753">
    <property type="protein sequence ID" value="PVH62753"/>
    <property type="gene ID" value="PAHAL_3G387600"/>
</dbReference>
<sequence>MARRLLARGRPSVAPRPRPVRPGGARGWSGQAARAAGPARPLLAHGWSGATPACPRPALRPSSSPTAG</sequence>
<protein>
    <submittedName>
        <fullName evidence="2">Uncharacterized protein</fullName>
    </submittedName>
</protein>
<accession>A0A2T8KKN6</accession>
<proteinExistence type="predicted"/>
<feature type="region of interest" description="Disordered" evidence="1">
    <location>
        <begin position="1"/>
        <end position="68"/>
    </location>
</feature>
<organism evidence="2">
    <name type="scientific">Panicum hallii</name>
    <dbReference type="NCBI Taxonomy" id="206008"/>
    <lineage>
        <taxon>Eukaryota</taxon>
        <taxon>Viridiplantae</taxon>
        <taxon>Streptophyta</taxon>
        <taxon>Embryophyta</taxon>
        <taxon>Tracheophyta</taxon>
        <taxon>Spermatophyta</taxon>
        <taxon>Magnoliopsida</taxon>
        <taxon>Liliopsida</taxon>
        <taxon>Poales</taxon>
        <taxon>Poaceae</taxon>
        <taxon>PACMAD clade</taxon>
        <taxon>Panicoideae</taxon>
        <taxon>Panicodae</taxon>
        <taxon>Paniceae</taxon>
        <taxon>Panicinae</taxon>
        <taxon>Panicum</taxon>
        <taxon>Panicum sect. Panicum</taxon>
    </lineage>
</organism>
<name>A0A2T8KKN6_9POAL</name>
<reference evidence="2" key="1">
    <citation type="submission" date="2018-04" db="EMBL/GenBank/DDBJ databases">
        <title>WGS assembly of Panicum hallii.</title>
        <authorList>
            <person name="Lovell J."/>
            <person name="Jenkins J."/>
            <person name="Lowry D."/>
            <person name="Mamidi S."/>
            <person name="Sreedasyam A."/>
            <person name="Weng X."/>
            <person name="Barry K."/>
            <person name="Bonette J."/>
            <person name="Campitelli B."/>
            <person name="Daum C."/>
            <person name="Gordon S."/>
            <person name="Gould B."/>
            <person name="Lipzen A."/>
            <person name="Macqueen A."/>
            <person name="Palacio-Mejia J."/>
            <person name="Plott C."/>
            <person name="Shakirov E."/>
            <person name="Shu S."/>
            <person name="Yoshinaga Y."/>
            <person name="Zane M."/>
            <person name="Rokhsar D."/>
            <person name="Grimwood J."/>
            <person name="Schmutz J."/>
            <person name="Juenger T."/>
        </authorList>
    </citation>
    <scope>NUCLEOTIDE SEQUENCE [LARGE SCALE GENOMIC DNA]</scope>
    <source>
        <strain evidence="2">FIL2</strain>
    </source>
</reference>